<dbReference type="OrthoDB" id="3671213at2"/>
<dbReference type="NCBIfam" id="TIGR03083">
    <property type="entry name" value="maleylpyruvate isomerase family mycothiol-dependent enzyme"/>
    <property type="match status" value="1"/>
</dbReference>
<sequence>MPQLTADQYVAEIEASTAGLAEILAEHDQSLPIPTCPEWTLRQLVTHIGRAHRWAAEITRTRSKTFIPFREVPDGKLPDDRAEQRAWLHAGAARIVDAVREADSDLVWSFTGPVPAGFWIRRMAHETLVHRADAQLAAGAEPEPVIAAEVAADAIDEWLMLLTSGLGDADGRTTVLPAGAGLHIHATDDGLGGRGEWMIRQDAGGLTVEPGHGKGDAALTGPAVSLLLVLMRRRPVSDPAVTVYGDGAVVDGWLASTAF</sequence>
<evidence type="ECO:0000259" key="1">
    <source>
        <dbReference type="Pfam" id="PF07398"/>
    </source>
</evidence>
<feature type="domain" description="Mycothiol-dependent maleylpyruvate isomerase metal-binding" evidence="2">
    <location>
        <begin position="11"/>
        <end position="135"/>
    </location>
</feature>
<keyword evidence="3" id="KW-0413">Isomerase</keyword>
<dbReference type="SUPFAM" id="SSF109854">
    <property type="entry name" value="DinB/YfiT-like putative metalloenzymes"/>
    <property type="match status" value="1"/>
</dbReference>
<dbReference type="GO" id="GO:0005886">
    <property type="term" value="C:plasma membrane"/>
    <property type="evidence" value="ECO:0007669"/>
    <property type="project" value="TreeGrafter"/>
</dbReference>
<dbReference type="PANTHER" id="PTHR40758">
    <property type="entry name" value="CONSERVED PROTEIN"/>
    <property type="match status" value="1"/>
</dbReference>
<reference evidence="3 4" key="1">
    <citation type="submission" date="2018-11" db="EMBL/GenBank/DDBJ databases">
        <title>Trebonia kvetii gen.nov., sp.nov., a novel acidophilic actinobacterium, and proposal of the new actinobacterial family Treboniaceae fam. nov.</title>
        <authorList>
            <person name="Rapoport D."/>
            <person name="Sagova-Mareckova M."/>
            <person name="Sedlacek I."/>
            <person name="Provaznik J."/>
            <person name="Kralova S."/>
            <person name="Pavlinic D."/>
            <person name="Benes V."/>
            <person name="Kopecky J."/>
        </authorList>
    </citation>
    <scope>NUCLEOTIDE SEQUENCE [LARGE SCALE GENOMIC DNA]</scope>
    <source>
        <strain evidence="3 4">15Tr583</strain>
    </source>
</reference>
<feature type="domain" description="MDMPI C-terminal" evidence="1">
    <location>
        <begin position="149"/>
        <end position="251"/>
    </location>
</feature>
<dbReference type="Pfam" id="PF07398">
    <property type="entry name" value="MDMPI_C"/>
    <property type="match status" value="1"/>
</dbReference>
<dbReference type="RefSeq" id="WP_145859291.1">
    <property type="nucleotide sequence ID" value="NZ_RPFW01000007.1"/>
</dbReference>
<name>A0A6P2BPS9_9ACTN</name>
<keyword evidence="4" id="KW-1185">Reference proteome</keyword>
<evidence type="ECO:0000313" key="4">
    <source>
        <dbReference type="Proteomes" id="UP000460272"/>
    </source>
</evidence>
<dbReference type="GO" id="GO:0016853">
    <property type="term" value="F:isomerase activity"/>
    <property type="evidence" value="ECO:0007669"/>
    <property type="project" value="UniProtKB-KW"/>
</dbReference>
<dbReference type="AlphaFoldDB" id="A0A6P2BPS9"/>
<dbReference type="InterPro" id="IPR010872">
    <property type="entry name" value="MDMPI_C-term_domain"/>
</dbReference>
<dbReference type="PANTHER" id="PTHR40758:SF1">
    <property type="entry name" value="CONSERVED PROTEIN"/>
    <property type="match status" value="1"/>
</dbReference>
<gene>
    <name evidence="3" type="ORF">EAS64_32475</name>
</gene>
<dbReference type="Gene3D" id="1.20.120.450">
    <property type="entry name" value="dinb family like domain"/>
    <property type="match status" value="1"/>
</dbReference>
<comment type="caution">
    <text evidence="3">The sequence shown here is derived from an EMBL/GenBank/DDBJ whole genome shotgun (WGS) entry which is preliminary data.</text>
</comment>
<dbReference type="InterPro" id="IPR034660">
    <property type="entry name" value="DinB/YfiT-like"/>
</dbReference>
<proteinExistence type="predicted"/>
<dbReference type="Pfam" id="PF11716">
    <property type="entry name" value="MDMPI_N"/>
    <property type="match status" value="1"/>
</dbReference>
<dbReference type="Proteomes" id="UP000460272">
    <property type="component" value="Unassembled WGS sequence"/>
</dbReference>
<evidence type="ECO:0000259" key="2">
    <source>
        <dbReference type="Pfam" id="PF11716"/>
    </source>
</evidence>
<accession>A0A6P2BPS9</accession>
<evidence type="ECO:0000313" key="3">
    <source>
        <dbReference type="EMBL" id="TVZ01032.1"/>
    </source>
</evidence>
<dbReference type="InterPro" id="IPR024344">
    <property type="entry name" value="MDMPI_metal-binding"/>
</dbReference>
<organism evidence="3 4">
    <name type="scientific">Trebonia kvetii</name>
    <dbReference type="NCBI Taxonomy" id="2480626"/>
    <lineage>
        <taxon>Bacteria</taxon>
        <taxon>Bacillati</taxon>
        <taxon>Actinomycetota</taxon>
        <taxon>Actinomycetes</taxon>
        <taxon>Streptosporangiales</taxon>
        <taxon>Treboniaceae</taxon>
        <taxon>Trebonia</taxon>
    </lineage>
</organism>
<protein>
    <submittedName>
        <fullName evidence="3">Maleylpyruvate isomerase family mycothiol-dependent enzyme</fullName>
    </submittedName>
</protein>
<dbReference type="InterPro" id="IPR017517">
    <property type="entry name" value="Maleyloyr_isom"/>
</dbReference>
<dbReference type="EMBL" id="RPFW01000007">
    <property type="protein sequence ID" value="TVZ01032.1"/>
    <property type="molecule type" value="Genomic_DNA"/>
</dbReference>
<dbReference type="GO" id="GO:0046872">
    <property type="term" value="F:metal ion binding"/>
    <property type="evidence" value="ECO:0007669"/>
    <property type="project" value="InterPro"/>
</dbReference>
<keyword evidence="3" id="KW-0670">Pyruvate</keyword>